<evidence type="ECO:0000313" key="2">
    <source>
        <dbReference type="EMBL" id="KAA4537025.1"/>
    </source>
</evidence>
<dbReference type="Proteomes" id="UP000365824">
    <property type="component" value="Unassembled WGS sequence"/>
</dbReference>
<dbReference type="EMBL" id="QRJR01000007">
    <property type="protein sequence ID" value="RHH47428.1"/>
    <property type="molecule type" value="Genomic_DNA"/>
</dbReference>
<reference evidence="6 7" key="2">
    <citation type="journal article" date="2019" name="Nat. Med.">
        <title>A library of human gut bacterial isolates paired with longitudinal multiomics data enables mechanistic microbiome research.</title>
        <authorList>
            <person name="Poyet M."/>
            <person name="Groussin M."/>
            <person name="Gibbons S.M."/>
            <person name="Avila-Pacheco J."/>
            <person name="Jiang X."/>
            <person name="Kearney S.M."/>
            <person name="Perrotta A.R."/>
            <person name="Berdy B."/>
            <person name="Zhao S."/>
            <person name="Lieberman T.D."/>
            <person name="Swanson P.K."/>
            <person name="Smith M."/>
            <person name="Roesemann S."/>
            <person name="Alexander J.E."/>
            <person name="Rich S.A."/>
            <person name="Livny J."/>
            <person name="Vlamakis H."/>
            <person name="Clish C."/>
            <person name="Bullock K."/>
            <person name="Deik A."/>
            <person name="Scott J."/>
            <person name="Pierce K.A."/>
            <person name="Xavier R.J."/>
            <person name="Alm E.J."/>
        </authorList>
    </citation>
    <scope>NUCLEOTIDE SEQUENCE [LARGE SCALE GENOMIC DNA]</scope>
    <source>
        <strain evidence="1 6">BIOML-A160</strain>
        <strain evidence="3 7">BIOML-A2</strain>
        <strain evidence="2 8">BIOML-A41</strain>
    </source>
</reference>
<evidence type="ECO:0000313" key="8">
    <source>
        <dbReference type="Proteomes" id="UP000478493"/>
    </source>
</evidence>
<organism evidence="2 8">
    <name type="scientific">Bacteroides ovatus</name>
    <dbReference type="NCBI Taxonomy" id="28116"/>
    <lineage>
        <taxon>Bacteria</taxon>
        <taxon>Pseudomonadati</taxon>
        <taxon>Bacteroidota</taxon>
        <taxon>Bacteroidia</taxon>
        <taxon>Bacteroidales</taxon>
        <taxon>Bacteroidaceae</taxon>
        <taxon>Bacteroides</taxon>
    </lineage>
</organism>
<evidence type="ECO:0000313" key="7">
    <source>
        <dbReference type="Proteomes" id="UP000375690"/>
    </source>
</evidence>
<dbReference type="EMBL" id="VWFC01000002">
    <property type="protein sequence ID" value="KAB1330621.1"/>
    <property type="molecule type" value="Genomic_DNA"/>
</dbReference>
<evidence type="ECO:0000313" key="3">
    <source>
        <dbReference type="EMBL" id="KAB1330621.1"/>
    </source>
</evidence>
<name>A0A139KXE7_BACOV</name>
<dbReference type="EMBL" id="VWLB01000033">
    <property type="protein sequence ID" value="KAA3925967.1"/>
    <property type="molecule type" value="Genomic_DNA"/>
</dbReference>
<comment type="caution">
    <text evidence="2">The sequence shown here is derived from an EMBL/GenBank/DDBJ whole genome shotgun (WGS) entry which is preliminary data.</text>
</comment>
<gene>
    <name evidence="4" type="ORF">DW206_10825</name>
    <name evidence="3" type="ORF">F3B53_02470</name>
    <name evidence="2" type="ORF">F3B85_11655</name>
    <name evidence="1" type="ORF">F3F25_18855</name>
</gene>
<dbReference type="AlphaFoldDB" id="A0A139KXE7"/>
<proteinExistence type="predicted"/>
<dbReference type="EMBL" id="VWGP01000007">
    <property type="protein sequence ID" value="KAA4537025.1"/>
    <property type="molecule type" value="Genomic_DNA"/>
</dbReference>
<dbReference type="Proteomes" id="UP000478493">
    <property type="component" value="Unassembled WGS sequence"/>
</dbReference>
<reference evidence="4 5" key="1">
    <citation type="submission" date="2018-08" db="EMBL/GenBank/DDBJ databases">
        <title>A genome reference for cultivated species of the human gut microbiota.</title>
        <authorList>
            <person name="Zou Y."/>
            <person name="Xue W."/>
            <person name="Luo G."/>
        </authorList>
    </citation>
    <scope>NUCLEOTIDE SEQUENCE [LARGE SCALE GENOMIC DNA]</scope>
    <source>
        <strain evidence="4 5">AM17-48</strain>
    </source>
</reference>
<dbReference type="STRING" id="28116.Bovatus_00548"/>
<evidence type="ECO:0000313" key="1">
    <source>
        <dbReference type="EMBL" id="KAA3925967.1"/>
    </source>
</evidence>
<evidence type="ECO:0000313" key="6">
    <source>
        <dbReference type="Proteomes" id="UP000365824"/>
    </source>
</evidence>
<dbReference type="Proteomes" id="UP000375690">
    <property type="component" value="Unassembled WGS sequence"/>
</dbReference>
<evidence type="ECO:0000313" key="5">
    <source>
        <dbReference type="Proteomes" id="UP000283329"/>
    </source>
</evidence>
<accession>A0A139KXE7</accession>
<evidence type="ECO:0000313" key="4">
    <source>
        <dbReference type="EMBL" id="RHH47428.1"/>
    </source>
</evidence>
<sequence>MDKNIVLREKQKEKYIRSRGKYIRELMREITKLTISFLYLIFLLSVVCVQGSNVTGTLFQLTPKVTTCADIYAKLLIMPLSNPWLGSLSYSDTQESISMNYIMYESGIQNNTCLHIKGLGLVITSVTDGG</sequence>
<protein>
    <submittedName>
        <fullName evidence="2">Uncharacterized protein</fullName>
    </submittedName>
</protein>
<dbReference type="Proteomes" id="UP000283329">
    <property type="component" value="Unassembled WGS sequence"/>
</dbReference>